<dbReference type="EMBL" id="BAAAPE010000012">
    <property type="protein sequence ID" value="GAA2085048.1"/>
    <property type="molecule type" value="Genomic_DNA"/>
</dbReference>
<feature type="signal peptide" evidence="1">
    <location>
        <begin position="1"/>
        <end position="25"/>
    </location>
</feature>
<comment type="caution">
    <text evidence="3">The sequence shown here is derived from an EMBL/GenBank/DDBJ whole genome shotgun (WGS) entry which is preliminary data.</text>
</comment>
<name>A0ABN2W7V9_9ACTN</name>
<dbReference type="Pfam" id="PF08239">
    <property type="entry name" value="SH3_3"/>
    <property type="match status" value="1"/>
</dbReference>
<dbReference type="Proteomes" id="UP001500016">
    <property type="component" value="Unassembled WGS sequence"/>
</dbReference>
<feature type="domain" description="SH3b" evidence="2">
    <location>
        <begin position="46"/>
        <end position="121"/>
    </location>
</feature>
<dbReference type="InterPro" id="IPR003646">
    <property type="entry name" value="SH3-like_bac-type"/>
</dbReference>
<keyword evidence="1" id="KW-0732">Signal</keyword>
<accession>A0ABN2W7V9</accession>
<proteinExistence type="predicted"/>
<feature type="chain" id="PRO_5045783187" description="SH3b domain-containing protein" evidence="1">
    <location>
        <begin position="26"/>
        <end position="121"/>
    </location>
</feature>
<evidence type="ECO:0000313" key="4">
    <source>
        <dbReference type="Proteomes" id="UP001500016"/>
    </source>
</evidence>
<evidence type="ECO:0000256" key="1">
    <source>
        <dbReference type="SAM" id="SignalP"/>
    </source>
</evidence>
<dbReference type="Gene3D" id="2.30.30.40">
    <property type="entry name" value="SH3 Domains"/>
    <property type="match status" value="1"/>
</dbReference>
<reference evidence="3 4" key="1">
    <citation type="journal article" date="2019" name="Int. J. Syst. Evol. Microbiol.">
        <title>The Global Catalogue of Microorganisms (GCM) 10K type strain sequencing project: providing services to taxonomists for standard genome sequencing and annotation.</title>
        <authorList>
            <consortium name="The Broad Institute Genomics Platform"/>
            <consortium name="The Broad Institute Genome Sequencing Center for Infectious Disease"/>
            <person name="Wu L."/>
            <person name="Ma J."/>
        </authorList>
    </citation>
    <scope>NUCLEOTIDE SEQUENCE [LARGE SCALE GENOMIC DNA]</scope>
    <source>
        <strain evidence="3 4">JCM 15478</strain>
    </source>
</reference>
<gene>
    <name evidence="3" type="ORF">GCM10009801_46550</name>
</gene>
<sequence>MNARKGIRALVVAGVAVLGLGTAGAATASAASAAAAPDGGASWSSPGIASVTVDGLRVRTGPGTASGVTGLIYQGDEVQVLDWTNDRTGQRWNQVMLTRDSGGGLPGGYVGWVTDSYLYRS</sequence>
<organism evidence="3 4">
    <name type="scientific">Streptomyces albiaxialis</name>
    <dbReference type="NCBI Taxonomy" id="329523"/>
    <lineage>
        <taxon>Bacteria</taxon>
        <taxon>Bacillati</taxon>
        <taxon>Actinomycetota</taxon>
        <taxon>Actinomycetes</taxon>
        <taxon>Kitasatosporales</taxon>
        <taxon>Streptomycetaceae</taxon>
        <taxon>Streptomyces</taxon>
    </lineage>
</organism>
<evidence type="ECO:0000313" key="3">
    <source>
        <dbReference type="EMBL" id="GAA2085048.1"/>
    </source>
</evidence>
<protein>
    <recommendedName>
        <fullName evidence="2">SH3b domain-containing protein</fullName>
    </recommendedName>
</protein>
<dbReference type="SMART" id="SM00287">
    <property type="entry name" value="SH3b"/>
    <property type="match status" value="1"/>
</dbReference>
<evidence type="ECO:0000259" key="2">
    <source>
        <dbReference type="PROSITE" id="PS51781"/>
    </source>
</evidence>
<keyword evidence="4" id="KW-1185">Reference proteome</keyword>
<dbReference type="PROSITE" id="PS51781">
    <property type="entry name" value="SH3B"/>
    <property type="match status" value="1"/>
</dbReference>